<reference evidence="3" key="1">
    <citation type="submission" date="2019-11" db="EMBL/GenBank/DDBJ databases">
        <authorList>
            <person name="Feng L."/>
        </authorList>
    </citation>
    <scope>NUCLEOTIDE SEQUENCE</scope>
    <source>
        <strain evidence="3">CnexileLFYP112</strain>
    </source>
</reference>
<keyword evidence="1" id="KW-0812">Transmembrane</keyword>
<keyword evidence="1" id="KW-1133">Transmembrane helix</keyword>
<name>A0A6N2VZL5_9FIRM</name>
<dbReference type="PANTHER" id="PTHR40448:SF1">
    <property type="entry name" value="TWO-COMPONENT SENSOR HISTIDINE KINASE"/>
    <property type="match status" value="1"/>
</dbReference>
<dbReference type="EMBL" id="CACRTG010000041">
    <property type="protein sequence ID" value="VYT35568.1"/>
    <property type="molecule type" value="Genomic_DNA"/>
</dbReference>
<dbReference type="InterPro" id="IPR036890">
    <property type="entry name" value="HATPase_C_sf"/>
</dbReference>
<dbReference type="GO" id="GO:0016301">
    <property type="term" value="F:kinase activity"/>
    <property type="evidence" value="ECO:0007669"/>
    <property type="project" value="UniProtKB-KW"/>
</dbReference>
<gene>
    <name evidence="3" type="ORF">CNLFYP112_03040</name>
</gene>
<proteinExistence type="predicted"/>
<accession>A0A6N2VZL5</accession>
<dbReference type="SUPFAM" id="SSF55874">
    <property type="entry name" value="ATPase domain of HSP90 chaperone/DNA topoisomerase II/histidine kinase"/>
    <property type="match status" value="1"/>
</dbReference>
<protein>
    <submittedName>
        <fullName evidence="3">Sensory histidine kinase DcuS</fullName>
    </submittedName>
</protein>
<keyword evidence="1" id="KW-0472">Membrane</keyword>
<keyword evidence="3" id="KW-0808">Transferase</keyword>
<dbReference type="Gene3D" id="3.30.565.10">
    <property type="entry name" value="Histidine kinase-like ATPase, C-terminal domain"/>
    <property type="match status" value="1"/>
</dbReference>
<feature type="transmembrane region" description="Helical" evidence="1">
    <location>
        <begin position="119"/>
        <end position="138"/>
    </location>
</feature>
<organism evidence="3">
    <name type="scientific">[Clostridium] nexile</name>
    <dbReference type="NCBI Taxonomy" id="29361"/>
    <lineage>
        <taxon>Bacteria</taxon>
        <taxon>Bacillati</taxon>
        <taxon>Bacillota</taxon>
        <taxon>Clostridia</taxon>
        <taxon>Lachnospirales</taxon>
        <taxon>Lachnospiraceae</taxon>
        <taxon>Tyzzerella</taxon>
    </lineage>
</organism>
<evidence type="ECO:0000256" key="1">
    <source>
        <dbReference type="SAM" id="Phobius"/>
    </source>
</evidence>
<dbReference type="CDD" id="cd16935">
    <property type="entry name" value="HATPase_AgrC-ComD-like"/>
    <property type="match status" value="1"/>
</dbReference>
<dbReference type="PANTHER" id="PTHR40448">
    <property type="entry name" value="TWO-COMPONENT SENSOR HISTIDINE KINASE"/>
    <property type="match status" value="1"/>
</dbReference>
<feature type="transmembrane region" description="Helical" evidence="1">
    <location>
        <begin position="37"/>
        <end position="53"/>
    </location>
</feature>
<feature type="transmembrane region" description="Helical" evidence="1">
    <location>
        <begin position="89"/>
        <end position="113"/>
    </location>
</feature>
<feature type="transmembrane region" description="Helical" evidence="1">
    <location>
        <begin position="59"/>
        <end position="77"/>
    </location>
</feature>
<sequence>MWMDKVILQIEMFLALFPAGILGLYLDIFFSKSPRKIRLYLSYMLFFIWQFFIAKINLLPGYMNISITVVLTIIVVVCSRTGKFWNKCVVGIAFNAIWMLMETLCASIFMLYFTNYMTPRLLGSFISKLMLLIVILLLRKVFTDDGIKELSTGYSITLMLIPIGSIYIMNSIFTLSSHINAEKVSLNSFITVVILLLMNILIFYMYMKLADELQLKRCNSVYQQQLELCERHQNERELSMLQLRDARHNMRNSLISILAYAEDKDYDKMVAFVEETMEEGGLNSFAVSQTGNIVIDSLVNYWFTVAEGKGITFKMNFHIPMQMSFRGADLCLILGNLLENAVEAAENAIYEKRILLNLKYDKENLFIFVENTYNGNLVKTKSGRLKTTKPDSINHGIGLESVNRVVKKHNGTVIIDDGEAYIFRIKILLYAVKK</sequence>
<feature type="transmembrane region" description="Helical" evidence="1">
    <location>
        <begin position="150"/>
        <end position="169"/>
    </location>
</feature>
<keyword evidence="3" id="KW-0418">Kinase</keyword>
<dbReference type="AlphaFoldDB" id="A0A6N2VZL5"/>
<feature type="domain" description="Sensor histidine kinase NatK-like C-terminal" evidence="2">
    <location>
        <begin position="328"/>
        <end position="427"/>
    </location>
</feature>
<dbReference type="GO" id="GO:0042802">
    <property type="term" value="F:identical protein binding"/>
    <property type="evidence" value="ECO:0007669"/>
    <property type="project" value="TreeGrafter"/>
</dbReference>
<dbReference type="InterPro" id="IPR032834">
    <property type="entry name" value="NatK-like_C"/>
</dbReference>
<dbReference type="Pfam" id="PF14501">
    <property type="entry name" value="HATPase_c_5"/>
    <property type="match status" value="1"/>
</dbReference>
<feature type="transmembrane region" description="Helical" evidence="1">
    <location>
        <begin position="6"/>
        <end position="25"/>
    </location>
</feature>
<evidence type="ECO:0000259" key="2">
    <source>
        <dbReference type="Pfam" id="PF14501"/>
    </source>
</evidence>
<evidence type="ECO:0000313" key="3">
    <source>
        <dbReference type="EMBL" id="VYT35568.1"/>
    </source>
</evidence>
<feature type="transmembrane region" description="Helical" evidence="1">
    <location>
        <begin position="189"/>
        <end position="207"/>
    </location>
</feature>